<dbReference type="InterPro" id="IPR004090">
    <property type="entry name" value="Chemotax_Me-accpt_rcpt"/>
</dbReference>
<dbReference type="RefSeq" id="WP_069701024.1">
    <property type="nucleotide sequence ID" value="NZ_MJAT01000002.1"/>
</dbReference>
<reference evidence="12 13" key="1">
    <citation type="submission" date="2016-09" db="EMBL/GenBank/DDBJ databases">
        <title>Desulfuribacillus arsenicus sp. nov., an obligately anaerobic, dissimilatory arsenic- and antimonate-reducing bacterium isolated from anoxic sediments.</title>
        <authorList>
            <person name="Abin C.A."/>
            <person name="Hollibaugh J.T."/>
        </authorList>
    </citation>
    <scope>NUCLEOTIDE SEQUENCE [LARGE SCALE GENOMIC DNA]</scope>
    <source>
        <strain evidence="12 13">MLFW-2</strain>
    </source>
</reference>
<sequence>MTVTKENNLNVSVLLNELKQANKQMEDVIKTINQIASQANLLALNSAIEAARAGEAGRGFSVVANEIKKFADQSLSTNKKSYEQIQNIQKKANEVIAVRTVDVAFDTIDKIDRNLFERNCDVQAWATFDAIKNCVQDPNNKEKASEASKFMKNIVDIYEVYYDMFAVDKSGKIIAAGVNTHLIGRDVSEREWFKETIRKNDVHVNDMYYSDMMNGHAMNYSCPIRDDQGETIGVFTTRFNWNFIYDIVDSVKVDSQSDIYLINSDGIVIASRDRSGILSQDLSRLQAVQSLKSGKKMGYTIENEFGNGQRIYAYCRTKGYNSYKGLAWSVIVGEVID</sequence>
<evidence type="ECO:0000256" key="5">
    <source>
        <dbReference type="ARBA" id="ARBA00022989"/>
    </source>
</evidence>
<comment type="similarity">
    <text evidence="8">Belongs to the methyl-accepting chemotaxis (MCP) protein family.</text>
</comment>
<dbReference type="SUPFAM" id="SSF103190">
    <property type="entry name" value="Sensory domain-like"/>
    <property type="match status" value="1"/>
</dbReference>
<feature type="coiled-coil region" evidence="10">
    <location>
        <begin position="11"/>
        <end position="38"/>
    </location>
</feature>
<comment type="subcellular location">
    <subcellularLocation>
        <location evidence="1">Cell membrane</location>
        <topology evidence="1">Multi-pass membrane protein</topology>
    </subcellularLocation>
</comment>
<dbReference type="GO" id="GO:0006935">
    <property type="term" value="P:chemotaxis"/>
    <property type="evidence" value="ECO:0007669"/>
    <property type="project" value="UniProtKB-KW"/>
</dbReference>
<dbReference type="GO" id="GO:0007165">
    <property type="term" value="P:signal transduction"/>
    <property type="evidence" value="ECO:0007669"/>
    <property type="project" value="UniProtKB-KW"/>
</dbReference>
<accession>A0A1E5L9C5</accession>
<protein>
    <submittedName>
        <fullName evidence="12">Chemotaxis protein</fullName>
    </submittedName>
</protein>
<dbReference type="GO" id="GO:0005886">
    <property type="term" value="C:plasma membrane"/>
    <property type="evidence" value="ECO:0007669"/>
    <property type="project" value="UniProtKB-SubCell"/>
</dbReference>
<dbReference type="Gene3D" id="3.30.450.20">
    <property type="entry name" value="PAS domain"/>
    <property type="match status" value="1"/>
</dbReference>
<evidence type="ECO:0000259" key="11">
    <source>
        <dbReference type="PROSITE" id="PS50111"/>
    </source>
</evidence>
<evidence type="ECO:0000256" key="10">
    <source>
        <dbReference type="SAM" id="Coils"/>
    </source>
</evidence>
<keyword evidence="10" id="KW-0175">Coiled coil</keyword>
<gene>
    <name evidence="12" type="ORF">BHU72_10430</name>
</gene>
<dbReference type="PANTHER" id="PTHR32089">
    <property type="entry name" value="METHYL-ACCEPTING CHEMOTAXIS PROTEIN MCPB"/>
    <property type="match status" value="1"/>
</dbReference>
<keyword evidence="2" id="KW-1003">Cell membrane</keyword>
<name>A0A1E5L9C5_9FIRM</name>
<evidence type="ECO:0000256" key="8">
    <source>
        <dbReference type="ARBA" id="ARBA00029447"/>
    </source>
</evidence>
<dbReference type="Pfam" id="PF00015">
    <property type="entry name" value="MCPsignal"/>
    <property type="match status" value="1"/>
</dbReference>
<dbReference type="OrthoDB" id="9807021at2"/>
<proteinExistence type="inferred from homology"/>
<dbReference type="STRING" id="1390249.BHU72_10430"/>
<keyword evidence="4" id="KW-0812">Transmembrane</keyword>
<dbReference type="Gene3D" id="1.10.287.950">
    <property type="entry name" value="Methyl-accepting chemotaxis protein"/>
    <property type="match status" value="1"/>
</dbReference>
<keyword evidence="13" id="KW-1185">Reference proteome</keyword>
<dbReference type="PANTHER" id="PTHR32089:SF112">
    <property type="entry name" value="LYSOZYME-LIKE PROTEIN-RELATED"/>
    <property type="match status" value="1"/>
</dbReference>
<evidence type="ECO:0000256" key="6">
    <source>
        <dbReference type="ARBA" id="ARBA00023136"/>
    </source>
</evidence>
<organism evidence="12 13">
    <name type="scientific">Desulfuribacillus stibiiarsenatis</name>
    <dbReference type="NCBI Taxonomy" id="1390249"/>
    <lineage>
        <taxon>Bacteria</taxon>
        <taxon>Bacillati</taxon>
        <taxon>Bacillota</taxon>
        <taxon>Desulfuribacillia</taxon>
        <taxon>Desulfuribacillales</taxon>
        <taxon>Desulfuribacillaceae</taxon>
        <taxon>Desulfuribacillus</taxon>
    </lineage>
</organism>
<dbReference type="AlphaFoldDB" id="A0A1E5L9C5"/>
<dbReference type="CDD" id="cd18774">
    <property type="entry name" value="PDC2_HK_sensor"/>
    <property type="match status" value="1"/>
</dbReference>
<keyword evidence="7 9" id="KW-0807">Transducer</keyword>
<dbReference type="PROSITE" id="PS50111">
    <property type="entry name" value="CHEMOTAXIS_TRANSDUC_2"/>
    <property type="match status" value="1"/>
</dbReference>
<keyword evidence="3" id="KW-0145">Chemotaxis</keyword>
<keyword evidence="6" id="KW-0472">Membrane</keyword>
<evidence type="ECO:0000256" key="3">
    <source>
        <dbReference type="ARBA" id="ARBA00022500"/>
    </source>
</evidence>
<dbReference type="PRINTS" id="PR00260">
    <property type="entry name" value="CHEMTRNSDUCR"/>
</dbReference>
<dbReference type="InterPro" id="IPR033479">
    <property type="entry name" value="dCache_1"/>
</dbReference>
<evidence type="ECO:0000256" key="7">
    <source>
        <dbReference type="ARBA" id="ARBA00023224"/>
    </source>
</evidence>
<feature type="domain" description="Methyl-accepting transducer" evidence="11">
    <location>
        <begin position="1"/>
        <end position="96"/>
    </location>
</feature>
<evidence type="ECO:0000256" key="1">
    <source>
        <dbReference type="ARBA" id="ARBA00004651"/>
    </source>
</evidence>
<evidence type="ECO:0000256" key="9">
    <source>
        <dbReference type="PROSITE-ProRule" id="PRU00284"/>
    </source>
</evidence>
<dbReference type="SUPFAM" id="SSF58104">
    <property type="entry name" value="Methyl-accepting chemotaxis protein (MCP) signaling domain"/>
    <property type="match status" value="1"/>
</dbReference>
<dbReference type="EMBL" id="MJAT01000002">
    <property type="protein sequence ID" value="OEH86658.1"/>
    <property type="molecule type" value="Genomic_DNA"/>
</dbReference>
<comment type="caution">
    <text evidence="12">The sequence shown here is derived from an EMBL/GenBank/DDBJ whole genome shotgun (WGS) entry which is preliminary data.</text>
</comment>
<evidence type="ECO:0000256" key="2">
    <source>
        <dbReference type="ARBA" id="ARBA00022475"/>
    </source>
</evidence>
<dbReference type="InterPro" id="IPR004089">
    <property type="entry name" value="MCPsignal_dom"/>
</dbReference>
<evidence type="ECO:0000313" key="13">
    <source>
        <dbReference type="Proteomes" id="UP000095255"/>
    </source>
</evidence>
<dbReference type="Proteomes" id="UP000095255">
    <property type="component" value="Unassembled WGS sequence"/>
</dbReference>
<keyword evidence="5" id="KW-1133">Transmembrane helix</keyword>
<dbReference type="GO" id="GO:0004888">
    <property type="term" value="F:transmembrane signaling receptor activity"/>
    <property type="evidence" value="ECO:0007669"/>
    <property type="project" value="InterPro"/>
</dbReference>
<dbReference type="Pfam" id="PF02743">
    <property type="entry name" value="dCache_1"/>
    <property type="match status" value="1"/>
</dbReference>
<evidence type="ECO:0000313" key="12">
    <source>
        <dbReference type="EMBL" id="OEH86658.1"/>
    </source>
</evidence>
<dbReference type="CDD" id="cd12914">
    <property type="entry name" value="PDC1_DGC_like"/>
    <property type="match status" value="1"/>
</dbReference>
<evidence type="ECO:0000256" key="4">
    <source>
        <dbReference type="ARBA" id="ARBA00022692"/>
    </source>
</evidence>
<dbReference type="InterPro" id="IPR029151">
    <property type="entry name" value="Sensor-like_sf"/>
</dbReference>